<name>A0A328YI83_9FLAO</name>
<dbReference type="RefSeq" id="WP_146739537.1">
    <property type="nucleotide sequence ID" value="NZ_QLSZ01000003.1"/>
</dbReference>
<keyword evidence="2" id="KW-1185">Reference proteome</keyword>
<protein>
    <submittedName>
        <fullName evidence="1">Uncharacterized protein</fullName>
    </submittedName>
</protein>
<organism evidence="1 2">
    <name type="scientific">Flavobacterium aciduliphilum</name>
    <dbReference type="NCBI Taxonomy" id="1101402"/>
    <lineage>
        <taxon>Bacteria</taxon>
        <taxon>Pseudomonadati</taxon>
        <taxon>Bacteroidota</taxon>
        <taxon>Flavobacteriia</taxon>
        <taxon>Flavobacteriales</taxon>
        <taxon>Flavobacteriaceae</taxon>
        <taxon>Flavobacterium</taxon>
    </lineage>
</organism>
<proteinExistence type="predicted"/>
<reference evidence="1 2" key="1">
    <citation type="submission" date="2018-06" db="EMBL/GenBank/DDBJ databases">
        <title>Genomic Encyclopedia of Archaeal and Bacterial Type Strains, Phase II (KMG-II): from individual species to whole genera.</title>
        <authorList>
            <person name="Goeker M."/>
        </authorList>
    </citation>
    <scope>NUCLEOTIDE SEQUENCE [LARGE SCALE GENOMIC DNA]</scope>
    <source>
        <strain evidence="1 2">DSM 25663</strain>
    </source>
</reference>
<dbReference type="AlphaFoldDB" id="A0A328YI83"/>
<sequence>MIKSINGIECTFVNFDINHANYIMGGNLESPCKIMVGSYTLNFKSLYLFVDNERIYGGELNEEHTLSIGKIEFPVTEVYFYYDSDDVDSITLAVDVEVTIGDFTLILTTKLGYDVTFHPNGDIMSCFLKESTCLEIYGYTIHCQSIGFGEGAKVSGVVPFYDAELNVNGNSYIFEGGHGDPTNCIYTISFNQNGQIDKGTLTDGRYISF</sequence>
<accession>A0A328YI83</accession>
<dbReference type="Proteomes" id="UP000248840">
    <property type="component" value="Unassembled WGS sequence"/>
</dbReference>
<evidence type="ECO:0000313" key="1">
    <source>
        <dbReference type="EMBL" id="RAR73818.1"/>
    </source>
</evidence>
<gene>
    <name evidence="1" type="ORF">CLV55_103137</name>
</gene>
<dbReference type="EMBL" id="QLSZ01000003">
    <property type="protein sequence ID" value="RAR73818.1"/>
    <property type="molecule type" value="Genomic_DNA"/>
</dbReference>
<comment type="caution">
    <text evidence="1">The sequence shown here is derived from an EMBL/GenBank/DDBJ whole genome shotgun (WGS) entry which is preliminary data.</text>
</comment>
<evidence type="ECO:0000313" key="2">
    <source>
        <dbReference type="Proteomes" id="UP000248840"/>
    </source>
</evidence>